<protein>
    <recommendedName>
        <fullName evidence="3">Histidine kinase</fullName>
    </recommendedName>
</protein>
<reference evidence="1" key="1">
    <citation type="submission" date="2022-10" db="EMBL/GenBank/DDBJ databases">
        <title>The complete genomes of actinobacterial strains from the NBC collection.</title>
        <authorList>
            <person name="Joergensen T.S."/>
            <person name="Alvarez Arevalo M."/>
            <person name="Sterndorff E.B."/>
            <person name="Faurdal D."/>
            <person name="Vuksanovic O."/>
            <person name="Mourched A.-S."/>
            <person name="Charusanti P."/>
            <person name="Shaw S."/>
            <person name="Blin K."/>
            <person name="Weber T."/>
        </authorList>
    </citation>
    <scope>NUCLEOTIDE SEQUENCE</scope>
    <source>
        <strain evidence="1">NBC_01432</strain>
    </source>
</reference>
<dbReference type="RefSeq" id="WP_329078333.1">
    <property type="nucleotide sequence ID" value="NZ_CP109495.1"/>
</dbReference>
<evidence type="ECO:0008006" key="3">
    <source>
        <dbReference type="Google" id="ProtNLM"/>
    </source>
</evidence>
<evidence type="ECO:0000313" key="1">
    <source>
        <dbReference type="EMBL" id="WUX54680.1"/>
    </source>
</evidence>
<gene>
    <name evidence="1" type="ORF">OG442_25735</name>
</gene>
<dbReference type="EMBL" id="CP109495">
    <property type="protein sequence ID" value="WUX54680.1"/>
    <property type="molecule type" value="Genomic_DNA"/>
</dbReference>
<evidence type="ECO:0000313" key="2">
    <source>
        <dbReference type="Proteomes" id="UP001432209"/>
    </source>
</evidence>
<keyword evidence="2" id="KW-1185">Reference proteome</keyword>
<proteinExistence type="predicted"/>
<name>A0ABZ2ABI2_STRNV</name>
<sequence>MADTNRTVLVVGDDRTPASLADLTAFAFDVADRLGLPAQVAVGMQYDVNDYAGIVVDCDWLESAASIVLVTEAQNADMFVIDAATLYTFPTDEKCGHCGEEGDAAPVLVGDTWTSSVHATCAEAHARVASLAYPIAV</sequence>
<dbReference type="Proteomes" id="UP001432209">
    <property type="component" value="Chromosome"/>
</dbReference>
<organism evidence="1 2">
    <name type="scientific">Streptomyces niveus</name>
    <name type="common">Streptomyces spheroides</name>
    <dbReference type="NCBI Taxonomy" id="193462"/>
    <lineage>
        <taxon>Bacteria</taxon>
        <taxon>Bacillati</taxon>
        <taxon>Actinomycetota</taxon>
        <taxon>Actinomycetes</taxon>
        <taxon>Kitasatosporales</taxon>
        <taxon>Streptomycetaceae</taxon>
        <taxon>Streptomyces</taxon>
    </lineage>
</organism>
<accession>A0ABZ2ABI2</accession>